<dbReference type="SUPFAM" id="SSF117281">
    <property type="entry name" value="Kelch motif"/>
    <property type="match status" value="2"/>
</dbReference>
<dbReference type="PANTHER" id="PTHR46093">
    <property type="entry name" value="ACYL-COA-BINDING DOMAIN-CONTAINING PROTEIN 5"/>
    <property type="match status" value="1"/>
</dbReference>
<proteinExistence type="predicted"/>
<dbReference type="Gene3D" id="1.20.80.10">
    <property type="match status" value="1"/>
</dbReference>
<accession>A0A7S4UDK7</accession>
<evidence type="ECO:0000256" key="2">
    <source>
        <dbReference type="ARBA" id="ARBA00022737"/>
    </source>
</evidence>
<dbReference type="PANTHER" id="PTHR46093:SF3">
    <property type="entry name" value="ACYL-COA-BINDING DOMAIN-CONTAINING PROTEIN 4"/>
    <property type="match status" value="1"/>
</dbReference>
<dbReference type="EMBL" id="HBKN01049214">
    <property type="protein sequence ID" value="CAE2339831.1"/>
    <property type="molecule type" value="Transcribed_RNA"/>
</dbReference>
<dbReference type="SUPFAM" id="SSF47027">
    <property type="entry name" value="Acyl-CoA binding protein"/>
    <property type="match status" value="1"/>
</dbReference>
<keyword evidence="2" id="KW-0677">Repeat</keyword>
<sequence length="611" mass="68279">MTERAVIDLKPEDLVQDADASVLSTIQYPHKFELAAKFYERSSDVLTSLHVDDQLLLYSLHQQASVGPCNTPSPHLWNRVERAKWDVWKQLGQTSKMEAMFLFVRTLEEVCPKWLMWKGIQAEVKAALDGEGGEQAADALQSPSSRRMEAIPRPEGELTAYRTWIGGLTTGTPPSPRYQHSCTVVGKYMIVFGGHGTCFLADTHVLDLESMTWMSYDVENSPSPRAGHSATLLDEEHVLVLGGHGGNGKFNEIHILQVEHGINTMLKKSERPILTWTRQEISGPYPINRGSHCAAEHQGSVYLFGGESDERECLDDFWRLDLAQQTWERCPIEGCPSKRMDASMVRIGNHLVVFGGANAQTQLADVFVFDVPDKRWRKVSPIEGPPPEPRAGHACVLHGGRMIVMGGGNGAQGLLGMHIFDLETEDGEVKGSWSILRAGYAHSTSCLTVAREGAACVMHDSKLFLFGGFNGRYLNDVMMLRLERDADWALRVQDGSVEELRDACRLLREDLAREQKEKENFKQELNRLRTEHATVRAMLAQLEKMYYNSPAATGNPTPSAALQRGSHHSEGWLVHAMRILTSSWMGMLWGSKEEARIHPDNENQESPLEVA</sequence>
<dbReference type="AlphaFoldDB" id="A0A7S4UDK7"/>
<dbReference type="Pfam" id="PF24681">
    <property type="entry name" value="Kelch_KLHDC2_KLHL20_DRC7"/>
    <property type="match status" value="2"/>
</dbReference>
<dbReference type="InterPro" id="IPR000582">
    <property type="entry name" value="Acyl-CoA-binding_protein"/>
</dbReference>
<reference evidence="5" key="1">
    <citation type="submission" date="2021-01" db="EMBL/GenBank/DDBJ databases">
        <authorList>
            <person name="Corre E."/>
            <person name="Pelletier E."/>
            <person name="Niang G."/>
            <person name="Scheremetjew M."/>
            <person name="Finn R."/>
            <person name="Kale V."/>
            <person name="Holt S."/>
            <person name="Cochrane G."/>
            <person name="Meng A."/>
            <person name="Brown T."/>
            <person name="Cohen L."/>
        </authorList>
    </citation>
    <scope>NUCLEOTIDE SEQUENCE</scope>
    <source>
        <strain evidence="5">CCMP 2712</strain>
    </source>
</reference>
<protein>
    <recommendedName>
        <fullName evidence="4">ACB domain-containing protein</fullName>
    </recommendedName>
</protein>
<dbReference type="GO" id="GO:0000062">
    <property type="term" value="F:fatty-acyl-CoA binding"/>
    <property type="evidence" value="ECO:0007669"/>
    <property type="project" value="InterPro"/>
</dbReference>
<name>A0A7S4UDK7_GUITH</name>
<dbReference type="Gene3D" id="2.120.10.80">
    <property type="entry name" value="Kelch-type beta propeller"/>
    <property type="match status" value="2"/>
</dbReference>
<dbReference type="InterPro" id="IPR035984">
    <property type="entry name" value="Acyl-CoA-binding_sf"/>
</dbReference>
<keyword evidence="1" id="KW-0880">Kelch repeat</keyword>
<dbReference type="InterPro" id="IPR014352">
    <property type="entry name" value="FERM/acyl-CoA-bd_prot_sf"/>
</dbReference>
<dbReference type="Pfam" id="PF00887">
    <property type="entry name" value="ACBP"/>
    <property type="match status" value="1"/>
</dbReference>
<feature type="coiled-coil region" evidence="3">
    <location>
        <begin position="497"/>
        <end position="545"/>
    </location>
</feature>
<evidence type="ECO:0000313" key="5">
    <source>
        <dbReference type="EMBL" id="CAE2339831.1"/>
    </source>
</evidence>
<gene>
    <name evidence="5" type="ORF">GTHE00462_LOCUS38471</name>
</gene>
<evidence type="ECO:0000256" key="1">
    <source>
        <dbReference type="ARBA" id="ARBA00022441"/>
    </source>
</evidence>
<dbReference type="PROSITE" id="PS51228">
    <property type="entry name" value="ACB_2"/>
    <property type="match status" value="1"/>
</dbReference>
<feature type="domain" description="ACB" evidence="4">
    <location>
        <begin position="28"/>
        <end position="116"/>
    </location>
</feature>
<dbReference type="InterPro" id="IPR015915">
    <property type="entry name" value="Kelch-typ_b-propeller"/>
</dbReference>
<dbReference type="Pfam" id="PF01344">
    <property type="entry name" value="Kelch_1"/>
    <property type="match status" value="1"/>
</dbReference>
<evidence type="ECO:0000256" key="3">
    <source>
        <dbReference type="SAM" id="Coils"/>
    </source>
</evidence>
<keyword evidence="3" id="KW-0175">Coiled coil</keyword>
<organism evidence="5">
    <name type="scientific">Guillardia theta</name>
    <name type="common">Cryptophyte</name>
    <name type="synonym">Cryptomonas phi</name>
    <dbReference type="NCBI Taxonomy" id="55529"/>
    <lineage>
        <taxon>Eukaryota</taxon>
        <taxon>Cryptophyceae</taxon>
        <taxon>Pyrenomonadales</taxon>
        <taxon>Geminigeraceae</taxon>
        <taxon>Guillardia</taxon>
    </lineage>
</organism>
<dbReference type="SMART" id="SM00612">
    <property type="entry name" value="Kelch"/>
    <property type="match status" value="3"/>
</dbReference>
<evidence type="ECO:0000259" key="4">
    <source>
        <dbReference type="PROSITE" id="PS51228"/>
    </source>
</evidence>
<dbReference type="InterPro" id="IPR006652">
    <property type="entry name" value="Kelch_1"/>
</dbReference>